<dbReference type="SUPFAM" id="SSF47954">
    <property type="entry name" value="Cyclin-like"/>
    <property type="match status" value="2"/>
</dbReference>
<dbReference type="WormBase" id="SRAE_2000374400">
    <property type="protein sequence ID" value="SRP06771"/>
    <property type="gene ID" value="WBGene00263969"/>
</dbReference>
<evidence type="ECO:0000259" key="7">
    <source>
        <dbReference type="SMART" id="SM01332"/>
    </source>
</evidence>
<dbReference type="GO" id="GO:0016538">
    <property type="term" value="F:cyclin-dependent protein serine/threonine kinase regulator activity"/>
    <property type="evidence" value="ECO:0007669"/>
    <property type="project" value="EnsemblMetazoa"/>
</dbReference>
<gene>
    <name evidence="8 10 11" type="ORF">SRAE_2000374400</name>
</gene>
<dbReference type="GO" id="GO:0045144">
    <property type="term" value="P:meiotic sister chromatid segregation"/>
    <property type="evidence" value="ECO:0007669"/>
    <property type="project" value="EnsemblMetazoa"/>
</dbReference>
<evidence type="ECO:0000256" key="1">
    <source>
        <dbReference type="ARBA" id="ARBA00022618"/>
    </source>
</evidence>
<protein>
    <submittedName>
        <fullName evidence="8 10">G2/mitotic-specific cyclin-B3</fullName>
    </submittedName>
</protein>
<evidence type="ECO:0000313" key="8">
    <source>
        <dbReference type="EMBL" id="CEF69092.1"/>
    </source>
</evidence>
<keyword evidence="1" id="KW-0132">Cell division</keyword>
<dbReference type="GO" id="GO:0051383">
    <property type="term" value="P:kinetochore organization"/>
    <property type="evidence" value="ECO:0007669"/>
    <property type="project" value="EnsemblMetazoa"/>
</dbReference>
<dbReference type="FunFam" id="1.10.472.10:FF:000001">
    <property type="entry name" value="G2/mitotic-specific cyclin"/>
    <property type="match status" value="1"/>
</dbReference>
<dbReference type="GO" id="GO:0001556">
    <property type="term" value="P:oocyte maturation"/>
    <property type="evidence" value="ECO:0007669"/>
    <property type="project" value="EnsemblMetazoa"/>
</dbReference>
<keyword evidence="3" id="KW-0131">Cell cycle</keyword>
<dbReference type="CTD" id="36381462"/>
<dbReference type="WBParaSite" id="SRAE_2000374400.1">
    <property type="protein sequence ID" value="SRAE_2000374400.1"/>
    <property type="gene ID" value="WBGene00263969"/>
</dbReference>
<reference evidence="8 9" key="1">
    <citation type="submission" date="2014-09" db="EMBL/GenBank/DDBJ databases">
        <authorList>
            <person name="Martin A.A."/>
        </authorList>
    </citation>
    <scope>NUCLEOTIDE SEQUENCE</scope>
    <source>
        <strain evidence="9">ED321</strain>
        <strain evidence="8">ED321 Heterogonic</strain>
    </source>
</reference>
<keyword evidence="9" id="KW-1185">Reference proteome</keyword>
<evidence type="ECO:0000313" key="10">
    <source>
        <dbReference type="WBParaSite" id="SRAE_2000374400.1"/>
    </source>
</evidence>
<feature type="domain" description="Cyclin-like" evidence="6">
    <location>
        <begin position="308"/>
        <end position="392"/>
    </location>
</feature>
<dbReference type="OMA" id="CISHADR"/>
<dbReference type="SMART" id="SM01332">
    <property type="entry name" value="Cyclin_C"/>
    <property type="match status" value="1"/>
</dbReference>
<comment type="similarity">
    <text evidence="4">Belongs to the cyclin family.</text>
</comment>
<dbReference type="GO" id="GO:0035046">
    <property type="term" value="P:pronuclear migration"/>
    <property type="evidence" value="ECO:0007669"/>
    <property type="project" value="EnsemblMetazoa"/>
</dbReference>
<feature type="compositionally biased region" description="Polar residues" evidence="5">
    <location>
        <begin position="57"/>
        <end position="70"/>
    </location>
</feature>
<feature type="compositionally biased region" description="Basic and acidic residues" evidence="5">
    <location>
        <begin position="73"/>
        <end position="92"/>
    </location>
</feature>
<dbReference type="GO" id="GO:0045138">
    <property type="term" value="P:nematode male tail tip morphogenesis"/>
    <property type="evidence" value="ECO:0007669"/>
    <property type="project" value="EnsemblMetazoa"/>
</dbReference>
<organism evidence="8">
    <name type="scientific">Strongyloides ratti</name>
    <name type="common">Parasitic roundworm</name>
    <dbReference type="NCBI Taxonomy" id="34506"/>
    <lineage>
        <taxon>Eukaryota</taxon>
        <taxon>Metazoa</taxon>
        <taxon>Ecdysozoa</taxon>
        <taxon>Nematoda</taxon>
        <taxon>Chromadorea</taxon>
        <taxon>Rhabditida</taxon>
        <taxon>Tylenchina</taxon>
        <taxon>Panagrolaimomorpha</taxon>
        <taxon>Strongyloidoidea</taxon>
        <taxon>Strongyloididae</taxon>
        <taxon>Strongyloides</taxon>
    </lineage>
</organism>
<feature type="domain" description="Cyclin C-terminal" evidence="7">
    <location>
        <begin position="304"/>
        <end position="422"/>
    </location>
</feature>
<dbReference type="InterPro" id="IPR013763">
    <property type="entry name" value="Cyclin-like_dom"/>
</dbReference>
<name>A0A090LH34_STRRB</name>
<dbReference type="STRING" id="34506.A0A090LH34"/>
<dbReference type="GO" id="GO:0005737">
    <property type="term" value="C:cytoplasm"/>
    <property type="evidence" value="ECO:0007669"/>
    <property type="project" value="EnsemblMetazoa"/>
</dbReference>
<dbReference type="GO" id="GO:0051445">
    <property type="term" value="P:regulation of meiotic cell cycle"/>
    <property type="evidence" value="ECO:0007669"/>
    <property type="project" value="EnsemblMetazoa"/>
</dbReference>
<dbReference type="RefSeq" id="XP_024508292.1">
    <property type="nucleotide sequence ID" value="XM_024654974.1"/>
</dbReference>
<evidence type="ECO:0000313" key="11">
    <source>
        <dbReference type="WormBase" id="SRAE_2000374400"/>
    </source>
</evidence>
<dbReference type="GO" id="GO:0005634">
    <property type="term" value="C:nucleus"/>
    <property type="evidence" value="ECO:0007669"/>
    <property type="project" value="EnsemblMetazoa"/>
</dbReference>
<feature type="domain" description="Cyclin-like" evidence="6">
    <location>
        <begin position="209"/>
        <end position="294"/>
    </location>
</feature>
<dbReference type="PANTHER" id="PTHR10177">
    <property type="entry name" value="CYCLINS"/>
    <property type="match status" value="1"/>
</dbReference>
<dbReference type="Proteomes" id="UP000035682">
    <property type="component" value="Unplaced"/>
</dbReference>
<dbReference type="OrthoDB" id="5590282at2759"/>
<evidence type="ECO:0000256" key="2">
    <source>
        <dbReference type="ARBA" id="ARBA00023127"/>
    </source>
</evidence>
<dbReference type="SMART" id="SM00385">
    <property type="entry name" value="CYCLIN"/>
    <property type="match status" value="2"/>
</dbReference>
<dbReference type="InterPro" id="IPR004367">
    <property type="entry name" value="Cyclin_C-dom"/>
</dbReference>
<dbReference type="Pfam" id="PF02984">
    <property type="entry name" value="Cyclin_C"/>
    <property type="match status" value="1"/>
</dbReference>
<keyword evidence="2 4" id="KW-0195">Cyclin</keyword>
<evidence type="ECO:0000256" key="3">
    <source>
        <dbReference type="ARBA" id="ARBA00023306"/>
    </source>
</evidence>
<proteinExistence type="inferred from homology"/>
<evidence type="ECO:0000259" key="6">
    <source>
        <dbReference type="SMART" id="SM00385"/>
    </source>
</evidence>
<evidence type="ECO:0000256" key="5">
    <source>
        <dbReference type="SAM" id="MobiDB-lite"/>
    </source>
</evidence>
<dbReference type="Gene3D" id="1.10.472.10">
    <property type="entry name" value="Cyclin-like"/>
    <property type="match status" value="2"/>
</dbReference>
<dbReference type="GeneID" id="36381462"/>
<dbReference type="GO" id="GO:0051301">
    <property type="term" value="P:cell division"/>
    <property type="evidence" value="ECO:0007669"/>
    <property type="project" value="UniProtKB-KW"/>
</dbReference>
<dbReference type="EMBL" id="LN609529">
    <property type="protein sequence ID" value="CEF69092.1"/>
    <property type="molecule type" value="Genomic_DNA"/>
</dbReference>
<accession>A0A090LH34</accession>
<dbReference type="eggNOG" id="KOG0653">
    <property type="taxonomic scope" value="Eukaryota"/>
</dbReference>
<sequence length="450" mass="51444">MTLLFGILKKELLGSYELKAVGISSVSVKKDRLTVLIFFFYFLLTNVKMMLRSRANTTSGQQGGVTNNQEAKALGDKKRQATKEDLGLEPKPKRSALNDLSKAISNVVLNSNKKDSLQKPDLKRALPVANFQTIEGSLENARNLNVGIVKEQAITYDYDKECAKDLSANAIFANDIFTYLKSRESMFKVGDYMRKHKCISHADRATLGDWMVEVQESFELYHETLYLAIKLTDLYLDRVESVRKDKLQLIGSAAIFIAAKFDERSPPLIEDFLYICNDAFSREDLIEMEMKFLRVVGFESLTAPLSYSFLRRYSRVIKEDMATLSAARYVLEISLLWFDFSRVSESKMAAASLLWALRVKKRGGWNPILTKYSGYKLEDIEPLMYALNHMIHMRSKYLGKFTVIYEKYCNEISTDQQTLSEYLPTAKFVNNTFFLSILLYINTMAVIGIC</sequence>
<evidence type="ECO:0000256" key="4">
    <source>
        <dbReference type="RuleBase" id="RU000383"/>
    </source>
</evidence>
<dbReference type="GO" id="GO:0007098">
    <property type="term" value="P:centrosome cycle"/>
    <property type="evidence" value="ECO:0007669"/>
    <property type="project" value="EnsemblMetazoa"/>
</dbReference>
<dbReference type="GO" id="GO:0000070">
    <property type="term" value="P:mitotic sister chromatid segregation"/>
    <property type="evidence" value="ECO:0007669"/>
    <property type="project" value="EnsemblMetazoa"/>
</dbReference>
<evidence type="ECO:0000313" key="9">
    <source>
        <dbReference type="Proteomes" id="UP000035682"/>
    </source>
</evidence>
<feature type="region of interest" description="Disordered" evidence="5">
    <location>
        <begin position="57"/>
        <end position="93"/>
    </location>
</feature>
<dbReference type="InterPro" id="IPR036915">
    <property type="entry name" value="Cyclin-like_sf"/>
</dbReference>
<reference evidence="10" key="2">
    <citation type="submission" date="2020-12" db="UniProtKB">
        <authorList>
            <consortium name="WormBaseParasite"/>
        </authorList>
    </citation>
    <scope>IDENTIFICATION</scope>
</reference>
<dbReference type="InterPro" id="IPR039361">
    <property type="entry name" value="Cyclin"/>
</dbReference>
<dbReference type="AlphaFoldDB" id="A0A090LH34"/>
<dbReference type="GO" id="GO:0045842">
    <property type="term" value="P:positive regulation of mitotic metaphase/anaphase transition"/>
    <property type="evidence" value="ECO:0007669"/>
    <property type="project" value="EnsemblMetazoa"/>
</dbReference>
<dbReference type="InterPro" id="IPR006671">
    <property type="entry name" value="Cyclin_N"/>
</dbReference>
<dbReference type="Pfam" id="PF00134">
    <property type="entry name" value="Cyclin_N"/>
    <property type="match status" value="1"/>
</dbReference>